<feature type="domain" description="Succinylglutamate desuccinylase/Aspartoacylase catalytic" evidence="15">
    <location>
        <begin position="209"/>
        <end position="278"/>
    </location>
</feature>
<dbReference type="NCBIfam" id="NF002601">
    <property type="entry name" value="PRK02259.1"/>
    <property type="match status" value="1"/>
</dbReference>
<evidence type="ECO:0000256" key="5">
    <source>
        <dbReference type="ARBA" id="ARBA00022490"/>
    </source>
</evidence>
<evidence type="ECO:0000256" key="13">
    <source>
        <dbReference type="ARBA" id="ARBA00049326"/>
    </source>
</evidence>
<feature type="domain" description="Succinylglutamate desuccinylase/Aspartoacylase catalytic" evidence="15">
    <location>
        <begin position="591"/>
        <end position="786"/>
    </location>
</feature>
<dbReference type="InterPro" id="IPR055438">
    <property type="entry name" value="AstE_AspA_cat"/>
</dbReference>
<keyword evidence="6" id="KW-0479">Metal-binding</keyword>
<dbReference type="InterPro" id="IPR050178">
    <property type="entry name" value="AspA/AstE_fam"/>
</dbReference>
<protein>
    <recommendedName>
        <fullName evidence="10">N-acyl-aromatic-L-amino acid amidohydrolase</fullName>
        <ecNumber evidence="10">3.5.1.114</ecNumber>
    </recommendedName>
</protein>
<gene>
    <name evidence="16" type="ORF">H4Q32_004801</name>
</gene>
<evidence type="ECO:0000256" key="4">
    <source>
        <dbReference type="ARBA" id="ARBA00022475"/>
    </source>
</evidence>
<dbReference type="Pfam" id="PF24827">
    <property type="entry name" value="AstE_AspA_cat"/>
    <property type="match status" value="2"/>
</dbReference>
<evidence type="ECO:0000256" key="1">
    <source>
        <dbReference type="ARBA" id="ARBA00001947"/>
    </source>
</evidence>
<keyword evidence="9" id="KW-0472">Membrane</keyword>
<name>A0ABQ8MZK0_LABRO</name>
<dbReference type="InterPro" id="IPR007036">
    <property type="entry name" value="Aste_AspA_hybrid_dom"/>
</dbReference>
<comment type="subcellular location">
    <subcellularLocation>
        <location evidence="11">Apical cell membrane</location>
        <topology evidence="11">Peripheral membrane protein</topology>
    </subcellularLocation>
    <subcellularLocation>
        <location evidence="2">Cytoplasm</location>
    </subcellularLocation>
</comment>
<dbReference type="Gene3D" id="3.40.630.10">
    <property type="entry name" value="Zn peptidases"/>
    <property type="match status" value="4"/>
</dbReference>
<sequence length="900" mass="100975">MFILVSEADSVEIHRSKTYNGRERREKIASQCSVKSFNKAVFNETILAFLKLHNMPLYRLCLHSTLVAEALSGVLLHMFLALQNRDCLLSLITSIVPTASLKTAFSGFSKRRPCPQKNYLISFKLSLTSLISGCVHESAKHSVHAGASVEVRVAVTSASCVKDDPVLVTEAVREGRGTHTLINTQQTRVNTGVINGFPLMALEFLPALARMVVCGGTHGNELSGVYVVQEMERQRKEKGEGAWPIPVTTVLSNPRAVKECRRYIDTDMNRCFNTATLSDWVTLHICKYLQARTSQTKITKVPVRVLVLDFPVSDAYNLESVSKHGFTLEVGPQPHGVVRADIYMIMKEAVDLTIDWIHKFNSGTVFEGGDVEAFKFIKSVDYPRDPETRTLTAAIHPQLQDRDFCLLKRGDPLFFKFSGETVKYEEEDETLHPFFINEAAYYEKGIAFHLAKKLMLTIPTQKQLRTTGLKGWCENISVRQSLYITEIRNLVEWFIVTPATQASKHTSLMYESAKRLFYAGASWPVEVRVAVTSASCVKDDPGLVTEAGREGVVAPAARLRLYRLNICQHACPVTPHHMCPKMALVFLPALARMAVTGGTHGNEMSGVYVVQEMERQRKEKGEGAWPIPVTTVLSNPRAVKECRRYVETDMNRCFNTDTLSSPITDSSPYEVRRAQELNKLMGPKGSKDAIDLICDLHNTTSNMGLTLIHYTSSDWVTLHICKYLQARTSQTKITKVPVRVLVLDIPISDAYSLESVSKHGFSIEVGPQPQGVVRADIYMIMKEAVDLTIDWIHKFNSGTVFEGGDVEAFEFIKSVDYPRDPETRTLTAAIHPQLQDRDFCLLKQGDPLFLSFSGETVKYKEKEPLHPFFINEAAYYEKGIAFHLGKKMMLTVPKVQVQKD</sequence>
<comment type="cofactor">
    <cofactor evidence="1">
        <name>Zn(2+)</name>
        <dbReference type="ChEBI" id="CHEBI:29105"/>
    </cofactor>
</comment>
<evidence type="ECO:0000256" key="8">
    <source>
        <dbReference type="ARBA" id="ARBA00022833"/>
    </source>
</evidence>
<comment type="catalytic activity">
    <reaction evidence="12">
        <text>an N-acetyl-L-cysteine-S-conjugate + H2O = an S-substituted L-cysteine + acetate</text>
        <dbReference type="Rhea" id="RHEA:36855"/>
        <dbReference type="ChEBI" id="CHEBI:15377"/>
        <dbReference type="ChEBI" id="CHEBI:30089"/>
        <dbReference type="ChEBI" id="CHEBI:58717"/>
        <dbReference type="ChEBI" id="CHEBI:58718"/>
        <dbReference type="EC" id="3.5.1.114"/>
    </reaction>
</comment>
<evidence type="ECO:0000259" key="15">
    <source>
        <dbReference type="Pfam" id="PF24827"/>
    </source>
</evidence>
<evidence type="ECO:0000256" key="9">
    <source>
        <dbReference type="ARBA" id="ARBA00023136"/>
    </source>
</evidence>
<evidence type="ECO:0000256" key="12">
    <source>
        <dbReference type="ARBA" id="ARBA00048435"/>
    </source>
</evidence>
<comment type="similarity">
    <text evidence="3">Belongs to the AspA/AstE family. Aspartoacylase subfamily.</text>
</comment>
<evidence type="ECO:0000313" key="16">
    <source>
        <dbReference type="EMBL" id="KAI2668145.1"/>
    </source>
</evidence>
<dbReference type="Proteomes" id="UP000830375">
    <property type="component" value="Unassembled WGS sequence"/>
</dbReference>
<organism evidence="16 17">
    <name type="scientific">Labeo rohita</name>
    <name type="common">Indian major carp</name>
    <name type="synonym">Cyprinus rohita</name>
    <dbReference type="NCBI Taxonomy" id="84645"/>
    <lineage>
        <taxon>Eukaryota</taxon>
        <taxon>Metazoa</taxon>
        <taxon>Chordata</taxon>
        <taxon>Craniata</taxon>
        <taxon>Vertebrata</taxon>
        <taxon>Euteleostomi</taxon>
        <taxon>Actinopterygii</taxon>
        <taxon>Neopterygii</taxon>
        <taxon>Teleostei</taxon>
        <taxon>Ostariophysi</taxon>
        <taxon>Cypriniformes</taxon>
        <taxon>Cyprinidae</taxon>
        <taxon>Labeoninae</taxon>
        <taxon>Labeonini</taxon>
        <taxon>Labeo</taxon>
    </lineage>
</organism>
<evidence type="ECO:0000259" key="14">
    <source>
        <dbReference type="Pfam" id="PF04952"/>
    </source>
</evidence>
<dbReference type="EC" id="3.5.1.114" evidence="10"/>
<evidence type="ECO:0000256" key="2">
    <source>
        <dbReference type="ARBA" id="ARBA00004496"/>
    </source>
</evidence>
<evidence type="ECO:0000256" key="3">
    <source>
        <dbReference type="ARBA" id="ARBA00006173"/>
    </source>
</evidence>
<dbReference type="HAMAP" id="MF_00704">
    <property type="entry name" value="Aspartoacylase"/>
    <property type="match status" value="1"/>
</dbReference>
<proteinExistence type="inferred from homology"/>
<keyword evidence="4" id="KW-1003">Cell membrane</keyword>
<dbReference type="SUPFAM" id="SSF53187">
    <property type="entry name" value="Zn-dependent exopeptidases"/>
    <property type="match status" value="2"/>
</dbReference>
<comment type="catalytic activity">
    <reaction evidence="13">
        <text>an N-acyl-aromatic L-alpha-amino acid + H2O = an aromatic L-alpha-amino acid + a carboxylate</text>
        <dbReference type="Rhea" id="RHEA:54184"/>
        <dbReference type="ChEBI" id="CHEBI:15377"/>
        <dbReference type="ChEBI" id="CHEBI:29067"/>
        <dbReference type="ChEBI" id="CHEBI:84824"/>
        <dbReference type="ChEBI" id="CHEBI:138093"/>
        <dbReference type="EC" id="3.5.1.114"/>
    </reaction>
</comment>
<feature type="domain" description="AstE/AspA barrel-sandwich hybrid" evidence="14">
    <location>
        <begin position="805"/>
        <end position="886"/>
    </location>
</feature>
<dbReference type="Gene3D" id="2.20.25.160">
    <property type="match status" value="1"/>
</dbReference>
<feature type="domain" description="AstE/AspA barrel-sandwich hybrid" evidence="14">
    <location>
        <begin position="370"/>
        <end position="453"/>
    </location>
</feature>
<evidence type="ECO:0000256" key="7">
    <source>
        <dbReference type="ARBA" id="ARBA00022801"/>
    </source>
</evidence>
<evidence type="ECO:0000256" key="6">
    <source>
        <dbReference type="ARBA" id="ARBA00022723"/>
    </source>
</evidence>
<dbReference type="Pfam" id="PF04952">
    <property type="entry name" value="AstE_AspA_hybrid"/>
    <property type="match status" value="2"/>
</dbReference>
<evidence type="ECO:0000256" key="10">
    <source>
        <dbReference type="ARBA" id="ARBA00034807"/>
    </source>
</evidence>
<dbReference type="EMBL" id="JACTAM010000001">
    <property type="protein sequence ID" value="KAI2668145.1"/>
    <property type="molecule type" value="Genomic_DNA"/>
</dbReference>
<dbReference type="CDD" id="cd06909">
    <property type="entry name" value="M14_ASPA"/>
    <property type="match status" value="1"/>
</dbReference>
<keyword evidence="5" id="KW-0963">Cytoplasm</keyword>
<dbReference type="PANTHER" id="PTHR15162">
    <property type="entry name" value="ASPARTOACYLASE"/>
    <property type="match status" value="1"/>
</dbReference>
<dbReference type="PANTHER" id="PTHR15162:SF5">
    <property type="entry name" value="N-ACYL-AROMATIC-L-AMINO ACID AMIDOHYDROLASE (CARBOXYLATE-FORMING)"/>
    <property type="match status" value="1"/>
</dbReference>
<keyword evidence="7" id="KW-0378">Hydrolase</keyword>
<dbReference type="InterPro" id="IPR016708">
    <property type="entry name" value="Aspartoacylase"/>
</dbReference>
<evidence type="ECO:0000256" key="11">
    <source>
        <dbReference type="ARBA" id="ARBA00037831"/>
    </source>
</evidence>
<keyword evidence="17" id="KW-1185">Reference proteome</keyword>
<evidence type="ECO:0000313" key="17">
    <source>
        <dbReference type="Proteomes" id="UP000830375"/>
    </source>
</evidence>
<comment type="caution">
    <text evidence="16">The sequence shown here is derived from an EMBL/GenBank/DDBJ whole genome shotgun (WGS) entry which is preliminary data.</text>
</comment>
<reference evidence="16 17" key="1">
    <citation type="submission" date="2022-01" db="EMBL/GenBank/DDBJ databases">
        <title>A high-quality chromosome-level genome assembly of rohu carp, Labeo rohita.</title>
        <authorList>
            <person name="Arick M.A. II"/>
            <person name="Hsu C.-Y."/>
            <person name="Magbanua Z."/>
            <person name="Pechanova O."/>
            <person name="Grover C."/>
            <person name="Miller E."/>
            <person name="Thrash A."/>
            <person name="Ezzel L."/>
            <person name="Alam S."/>
            <person name="Benzie J."/>
            <person name="Hamilton M."/>
            <person name="Karsi A."/>
            <person name="Lawrence M.L."/>
            <person name="Peterson D.G."/>
        </authorList>
    </citation>
    <scope>NUCLEOTIDE SEQUENCE [LARGE SCALE GENOMIC DNA]</scope>
    <source>
        <strain evidence="17">BAU-BD-2019</strain>
        <tissue evidence="16">Blood</tissue>
    </source>
</reference>
<keyword evidence="8" id="KW-0862">Zinc</keyword>
<accession>A0ABQ8MZK0</accession>